<sequence>MSWTHAERHCLSLGGNLASVHDSAVSRFLQEKISGSLAWTGGYDAVQANIETVENRLWFWSDGSVFDYQNWADGEPNNFNGVREPCILMNFGEGHRWNDEVCEHSFPFVCSMKLK</sequence>
<evidence type="ECO:0000259" key="2">
    <source>
        <dbReference type="PROSITE" id="PS50041"/>
    </source>
</evidence>
<accession>A0ABD0WL96</accession>
<dbReference type="CDD" id="cd00037">
    <property type="entry name" value="CLECT"/>
    <property type="match status" value="1"/>
</dbReference>
<keyword evidence="4" id="KW-1185">Reference proteome</keyword>
<dbReference type="Proteomes" id="UP001557470">
    <property type="component" value="Unassembled WGS sequence"/>
</dbReference>
<dbReference type="Pfam" id="PF00059">
    <property type="entry name" value="Lectin_C"/>
    <property type="match status" value="1"/>
</dbReference>
<dbReference type="AlphaFoldDB" id="A0ABD0WL96"/>
<dbReference type="InterPro" id="IPR001304">
    <property type="entry name" value="C-type_lectin-like"/>
</dbReference>
<dbReference type="PROSITE" id="PS50041">
    <property type="entry name" value="C_TYPE_LECTIN_2"/>
    <property type="match status" value="1"/>
</dbReference>
<dbReference type="InterPro" id="IPR016186">
    <property type="entry name" value="C-type_lectin-like/link_sf"/>
</dbReference>
<gene>
    <name evidence="3" type="ORF">UPYG_G00245660</name>
</gene>
<name>A0ABD0WL96_UMBPY</name>
<dbReference type="EMBL" id="JAGEUA010000007">
    <property type="protein sequence ID" value="KAL0970683.1"/>
    <property type="molecule type" value="Genomic_DNA"/>
</dbReference>
<dbReference type="PROSITE" id="PS00615">
    <property type="entry name" value="C_TYPE_LECTIN_1"/>
    <property type="match status" value="1"/>
</dbReference>
<dbReference type="InterPro" id="IPR050111">
    <property type="entry name" value="C-type_lectin/snaclec_domain"/>
</dbReference>
<proteinExistence type="predicted"/>
<dbReference type="InterPro" id="IPR016187">
    <property type="entry name" value="CTDL_fold"/>
</dbReference>
<dbReference type="SMART" id="SM00034">
    <property type="entry name" value="CLECT"/>
    <property type="match status" value="1"/>
</dbReference>
<evidence type="ECO:0000256" key="1">
    <source>
        <dbReference type="ARBA" id="ARBA00023157"/>
    </source>
</evidence>
<reference evidence="3 4" key="1">
    <citation type="submission" date="2024-06" db="EMBL/GenBank/DDBJ databases">
        <authorList>
            <person name="Pan Q."/>
            <person name="Wen M."/>
            <person name="Jouanno E."/>
            <person name="Zahm M."/>
            <person name="Klopp C."/>
            <person name="Cabau C."/>
            <person name="Louis A."/>
            <person name="Berthelot C."/>
            <person name="Parey E."/>
            <person name="Roest Crollius H."/>
            <person name="Montfort J."/>
            <person name="Robinson-Rechavi M."/>
            <person name="Bouchez O."/>
            <person name="Lampietro C."/>
            <person name="Lopez Roques C."/>
            <person name="Donnadieu C."/>
            <person name="Postlethwait J."/>
            <person name="Bobe J."/>
            <person name="Verreycken H."/>
            <person name="Guiguen Y."/>
        </authorList>
    </citation>
    <scope>NUCLEOTIDE SEQUENCE [LARGE SCALE GENOMIC DNA]</scope>
    <source>
        <strain evidence="3">Up_M1</strain>
        <tissue evidence="3">Testis</tissue>
    </source>
</reference>
<evidence type="ECO:0000313" key="4">
    <source>
        <dbReference type="Proteomes" id="UP001557470"/>
    </source>
</evidence>
<dbReference type="InterPro" id="IPR018378">
    <property type="entry name" value="C-type_lectin_CS"/>
</dbReference>
<dbReference type="SUPFAM" id="SSF56436">
    <property type="entry name" value="C-type lectin-like"/>
    <property type="match status" value="1"/>
</dbReference>
<protein>
    <recommendedName>
        <fullName evidence="2">C-type lectin domain-containing protein</fullName>
    </recommendedName>
</protein>
<organism evidence="3 4">
    <name type="scientific">Umbra pygmaea</name>
    <name type="common">Eastern mudminnow</name>
    <dbReference type="NCBI Taxonomy" id="75934"/>
    <lineage>
        <taxon>Eukaryota</taxon>
        <taxon>Metazoa</taxon>
        <taxon>Chordata</taxon>
        <taxon>Craniata</taxon>
        <taxon>Vertebrata</taxon>
        <taxon>Euteleostomi</taxon>
        <taxon>Actinopterygii</taxon>
        <taxon>Neopterygii</taxon>
        <taxon>Teleostei</taxon>
        <taxon>Protacanthopterygii</taxon>
        <taxon>Esociformes</taxon>
        <taxon>Umbridae</taxon>
        <taxon>Umbra</taxon>
    </lineage>
</organism>
<feature type="domain" description="C-type lectin" evidence="2">
    <location>
        <begin position="1"/>
        <end position="111"/>
    </location>
</feature>
<dbReference type="Gene3D" id="3.10.100.10">
    <property type="entry name" value="Mannose-Binding Protein A, subunit A"/>
    <property type="match status" value="1"/>
</dbReference>
<dbReference type="PANTHER" id="PTHR22803">
    <property type="entry name" value="MANNOSE, PHOSPHOLIPASE, LECTIN RECEPTOR RELATED"/>
    <property type="match status" value="1"/>
</dbReference>
<comment type="caution">
    <text evidence="3">The sequence shown here is derived from an EMBL/GenBank/DDBJ whole genome shotgun (WGS) entry which is preliminary data.</text>
</comment>
<keyword evidence="1" id="KW-1015">Disulfide bond</keyword>
<evidence type="ECO:0000313" key="3">
    <source>
        <dbReference type="EMBL" id="KAL0970683.1"/>
    </source>
</evidence>